<sequence length="134" mass="14647">MPHFQIEYSGNLEQVFDVTALCEHIRATAVEIDTFPLAGVRVRAFRADHYAIADGDPKHGFVDISIRLRAGRTPEVKTDATQRIFDAAQAFLAPAIASHSIALSLEMRDIDPALSPKTGSIRAHLGRPSQEVPS</sequence>
<dbReference type="Proteomes" id="UP001441944">
    <property type="component" value="Unassembled WGS sequence"/>
</dbReference>
<name>A0ABQ0APD5_9RHOB</name>
<dbReference type="SUPFAM" id="SSF55331">
    <property type="entry name" value="Tautomerase/MIF"/>
    <property type="match status" value="1"/>
</dbReference>
<keyword evidence="2" id="KW-1185">Reference proteome</keyword>
<dbReference type="CDD" id="cd00580">
    <property type="entry name" value="CHMI"/>
    <property type="match status" value="1"/>
</dbReference>
<evidence type="ECO:0000313" key="1">
    <source>
        <dbReference type="EMBL" id="GAA6197684.1"/>
    </source>
</evidence>
<dbReference type="InterPro" id="IPR014347">
    <property type="entry name" value="Tautomerase/MIF_sf"/>
</dbReference>
<organism evidence="1 2">
    <name type="scientific">Pseudophaeobacter arcticus</name>
    <dbReference type="NCBI Taxonomy" id="385492"/>
    <lineage>
        <taxon>Bacteria</taxon>
        <taxon>Pseudomonadati</taxon>
        <taxon>Pseudomonadota</taxon>
        <taxon>Alphaproteobacteria</taxon>
        <taxon>Rhodobacterales</taxon>
        <taxon>Paracoccaceae</taxon>
        <taxon>Pseudophaeobacter</taxon>
    </lineage>
</organism>
<accession>A0ABQ0APD5</accession>
<proteinExistence type="predicted"/>
<dbReference type="PANTHER" id="PTHR37950">
    <property type="entry name" value="4-HYDROXYPHENYLACETATE CATABOLISM PROTEIN"/>
    <property type="match status" value="1"/>
</dbReference>
<dbReference type="Pfam" id="PF02962">
    <property type="entry name" value="CHMI"/>
    <property type="match status" value="1"/>
</dbReference>
<dbReference type="EMBL" id="BAABWU010000014">
    <property type="protein sequence ID" value="GAA6197684.1"/>
    <property type="molecule type" value="Genomic_DNA"/>
</dbReference>
<gene>
    <name evidence="1" type="ORF">NBRC116598_31290</name>
</gene>
<dbReference type="Gene3D" id="3.30.429.10">
    <property type="entry name" value="Macrophage Migration Inhibitory Factor"/>
    <property type="match status" value="1"/>
</dbReference>
<dbReference type="InterPro" id="IPR004220">
    <property type="entry name" value="5-COMe_2-OHmuconate_Isoase"/>
</dbReference>
<protein>
    <submittedName>
        <fullName evidence="1">5-carboxymethyl-2-hydroxymuconate Delta-isomerase</fullName>
    </submittedName>
</protein>
<comment type="caution">
    <text evidence="1">The sequence shown here is derived from an EMBL/GenBank/DDBJ whole genome shotgun (WGS) entry which is preliminary data.</text>
</comment>
<dbReference type="RefSeq" id="WP_353401403.1">
    <property type="nucleotide sequence ID" value="NZ_BAABWU010000014.1"/>
</dbReference>
<evidence type="ECO:0000313" key="2">
    <source>
        <dbReference type="Proteomes" id="UP001441944"/>
    </source>
</evidence>
<reference evidence="1 2" key="1">
    <citation type="submission" date="2024-04" db="EMBL/GenBank/DDBJ databases">
        <title>Draft genome sequence of Pseudophaeobacter arcticus NBRC 116598.</title>
        <authorList>
            <person name="Miyakawa T."/>
            <person name="Kusuya Y."/>
            <person name="Miura T."/>
        </authorList>
    </citation>
    <scope>NUCLEOTIDE SEQUENCE [LARGE SCALE GENOMIC DNA]</scope>
    <source>
        <strain evidence="1 2">SU-CL00105</strain>
    </source>
</reference>
<dbReference type="PANTHER" id="PTHR37950:SF1">
    <property type="entry name" value="4-HYDROXYPHENYLACETATE CATABOLISM PROTEIN"/>
    <property type="match status" value="1"/>
</dbReference>